<dbReference type="Gene3D" id="3.40.720.10">
    <property type="entry name" value="Alkaline Phosphatase, subunit A"/>
    <property type="match status" value="1"/>
</dbReference>
<dbReference type="PANTHER" id="PTHR10151:SF120">
    <property type="entry name" value="BIS(5'-ADENOSYL)-TRIPHOSPHATASE"/>
    <property type="match status" value="1"/>
</dbReference>
<feature type="chain" id="PRO_5047422901" evidence="1">
    <location>
        <begin position="27"/>
        <end position="351"/>
    </location>
</feature>
<evidence type="ECO:0000313" key="3">
    <source>
        <dbReference type="Proteomes" id="UP001597229"/>
    </source>
</evidence>
<dbReference type="Pfam" id="PF01663">
    <property type="entry name" value="Phosphodiest"/>
    <property type="match status" value="2"/>
</dbReference>
<gene>
    <name evidence="2" type="ORF">ACFQ3F_04655</name>
</gene>
<dbReference type="InterPro" id="IPR002591">
    <property type="entry name" value="Phosphodiest/P_Trfase"/>
</dbReference>
<dbReference type="PANTHER" id="PTHR10151">
    <property type="entry name" value="ECTONUCLEOTIDE PYROPHOSPHATASE/PHOSPHODIESTERASE"/>
    <property type="match status" value="1"/>
</dbReference>
<proteinExistence type="predicted"/>
<accession>A0ABW3VVH0</accession>
<dbReference type="InterPro" id="IPR017850">
    <property type="entry name" value="Alkaline_phosphatase_core_sf"/>
</dbReference>
<sequence>MISTRRARRLLVPTLTLAALLGGSLAAPVAAEAPTASATTASSAPARRLDGTHVVAISIDGLNPRALNRLGRAGTPYLHQLLDQGAGTLNARAQLEMTITLPNHTSMVTGRRINAAKGGHGVTWNDDSVTRTVRQAAGHDVSSVFRVVHDNGGTTGVYATKSKFQLFKRSWRTAVDTNVIAVEKNAAVVRALRSDLATSPRTFSFLHLGKPDQMGHKYGWLSPTYLRAVSTVDRLVGSIMNQIRNTPALKRSTVIVLTSDHGGVPGTTQHADAKNREDYRVPFVIWGAGVRHASLYAINPTRADPGRGRPGFSARRQPVRNGDLANLSLSLLSLGPVPGSLWDRRQDLTWR</sequence>
<organism evidence="2 3">
    <name type="scientific">Nocardioides ginsengisoli</name>
    <dbReference type="NCBI Taxonomy" id="363868"/>
    <lineage>
        <taxon>Bacteria</taxon>
        <taxon>Bacillati</taxon>
        <taxon>Actinomycetota</taxon>
        <taxon>Actinomycetes</taxon>
        <taxon>Propionibacteriales</taxon>
        <taxon>Nocardioidaceae</taxon>
        <taxon>Nocardioides</taxon>
    </lineage>
</organism>
<evidence type="ECO:0000256" key="1">
    <source>
        <dbReference type="SAM" id="SignalP"/>
    </source>
</evidence>
<comment type="caution">
    <text evidence="2">The sequence shown here is derived from an EMBL/GenBank/DDBJ whole genome shotgun (WGS) entry which is preliminary data.</text>
</comment>
<dbReference type="RefSeq" id="WP_367917462.1">
    <property type="nucleotide sequence ID" value="NZ_BAABAC010000005.1"/>
</dbReference>
<dbReference type="Proteomes" id="UP001597229">
    <property type="component" value="Unassembled WGS sequence"/>
</dbReference>
<keyword evidence="3" id="KW-1185">Reference proteome</keyword>
<dbReference type="SUPFAM" id="SSF53649">
    <property type="entry name" value="Alkaline phosphatase-like"/>
    <property type="match status" value="1"/>
</dbReference>
<protein>
    <submittedName>
        <fullName evidence="2">Alkaline phosphatase family protein</fullName>
    </submittedName>
</protein>
<dbReference type="EMBL" id="JBHTLX010000005">
    <property type="protein sequence ID" value="MFD1247068.1"/>
    <property type="molecule type" value="Genomic_DNA"/>
</dbReference>
<evidence type="ECO:0000313" key="2">
    <source>
        <dbReference type="EMBL" id="MFD1247068.1"/>
    </source>
</evidence>
<reference evidence="3" key="1">
    <citation type="journal article" date="2019" name="Int. J. Syst. Evol. Microbiol.">
        <title>The Global Catalogue of Microorganisms (GCM) 10K type strain sequencing project: providing services to taxonomists for standard genome sequencing and annotation.</title>
        <authorList>
            <consortium name="The Broad Institute Genomics Platform"/>
            <consortium name="The Broad Institute Genome Sequencing Center for Infectious Disease"/>
            <person name="Wu L."/>
            <person name="Ma J."/>
        </authorList>
    </citation>
    <scope>NUCLEOTIDE SEQUENCE [LARGE SCALE GENOMIC DNA]</scope>
    <source>
        <strain evidence="3">CCUG 52478</strain>
    </source>
</reference>
<name>A0ABW3VVH0_9ACTN</name>
<feature type="signal peptide" evidence="1">
    <location>
        <begin position="1"/>
        <end position="26"/>
    </location>
</feature>
<keyword evidence="1" id="KW-0732">Signal</keyword>